<name>A0AAE1BIT3_PETCI</name>
<comment type="caution">
    <text evidence="1">The sequence shown here is derived from an EMBL/GenBank/DDBJ whole genome shotgun (WGS) entry which is preliminary data.</text>
</comment>
<dbReference type="EMBL" id="JAWQEG010007937">
    <property type="protein sequence ID" value="KAK3851360.1"/>
    <property type="molecule type" value="Genomic_DNA"/>
</dbReference>
<dbReference type="AlphaFoldDB" id="A0AAE1BIT3"/>
<evidence type="ECO:0000313" key="1">
    <source>
        <dbReference type="EMBL" id="KAK3851360.1"/>
    </source>
</evidence>
<reference evidence="1" key="1">
    <citation type="submission" date="2023-10" db="EMBL/GenBank/DDBJ databases">
        <title>Genome assemblies of two species of porcelain crab, Petrolisthes cinctipes and Petrolisthes manimaculis (Anomura: Porcellanidae).</title>
        <authorList>
            <person name="Angst P."/>
        </authorList>
    </citation>
    <scope>NUCLEOTIDE SEQUENCE</scope>
    <source>
        <strain evidence="1">PB745_01</strain>
        <tissue evidence="1">Gill</tissue>
    </source>
</reference>
<dbReference type="Proteomes" id="UP001286313">
    <property type="component" value="Unassembled WGS sequence"/>
</dbReference>
<organism evidence="1 2">
    <name type="scientific">Petrolisthes cinctipes</name>
    <name type="common">Flat porcelain crab</name>
    <dbReference type="NCBI Taxonomy" id="88211"/>
    <lineage>
        <taxon>Eukaryota</taxon>
        <taxon>Metazoa</taxon>
        <taxon>Ecdysozoa</taxon>
        <taxon>Arthropoda</taxon>
        <taxon>Crustacea</taxon>
        <taxon>Multicrustacea</taxon>
        <taxon>Malacostraca</taxon>
        <taxon>Eumalacostraca</taxon>
        <taxon>Eucarida</taxon>
        <taxon>Decapoda</taxon>
        <taxon>Pleocyemata</taxon>
        <taxon>Anomura</taxon>
        <taxon>Galatheoidea</taxon>
        <taxon>Porcellanidae</taxon>
        <taxon>Petrolisthes</taxon>
    </lineage>
</organism>
<accession>A0AAE1BIT3</accession>
<protein>
    <submittedName>
        <fullName evidence="1">Uncharacterized protein</fullName>
    </submittedName>
</protein>
<sequence>MMMENGVDYDQHLITSGFIGEFSVYSSVSCRSNQMSYGIPMVEMMMMAVVVVLDFGSEDAIGEAVLMLVLLVVEVMVVEVEMSGDGGNSDAVL</sequence>
<evidence type="ECO:0000313" key="2">
    <source>
        <dbReference type="Proteomes" id="UP001286313"/>
    </source>
</evidence>
<keyword evidence="2" id="KW-1185">Reference proteome</keyword>
<gene>
    <name evidence="1" type="ORF">Pcinc_041991</name>
</gene>
<proteinExistence type="predicted"/>